<evidence type="ECO:0000256" key="5">
    <source>
        <dbReference type="ARBA" id="ARBA00022989"/>
    </source>
</evidence>
<dbReference type="InterPro" id="IPR050809">
    <property type="entry name" value="UgpAE/MalFG_permease"/>
</dbReference>
<dbReference type="AlphaFoldDB" id="A0A841ASQ4"/>
<comment type="caution">
    <text evidence="9">The sequence shown here is derived from an EMBL/GenBank/DDBJ whole genome shotgun (WGS) entry which is preliminary data.</text>
</comment>
<dbReference type="InterPro" id="IPR035906">
    <property type="entry name" value="MetI-like_sf"/>
</dbReference>
<feature type="transmembrane region" description="Helical" evidence="7">
    <location>
        <begin position="224"/>
        <end position="245"/>
    </location>
</feature>
<dbReference type="Gene3D" id="1.10.3720.10">
    <property type="entry name" value="MetI-like"/>
    <property type="match status" value="1"/>
</dbReference>
<keyword evidence="2 7" id="KW-0813">Transport</keyword>
<keyword evidence="4 7" id="KW-0812">Transmembrane</keyword>
<feature type="transmembrane region" description="Helical" evidence="7">
    <location>
        <begin position="265"/>
        <end position="298"/>
    </location>
</feature>
<dbReference type="RefSeq" id="WP_425489168.1">
    <property type="nucleotide sequence ID" value="NZ_JACHMJ010000001.1"/>
</dbReference>
<evidence type="ECO:0000256" key="7">
    <source>
        <dbReference type="RuleBase" id="RU363032"/>
    </source>
</evidence>
<sequence length="307" mass="33622">MTTDTAVRLTPSRAPKKTRQPIRHKRAIAIFIAPFAALFAAFYLLPIGWAIFQSLLVVERDGTFGKPVEVFGGLTQYILVFQNEAFWASVGRVLLFGAVQVPVMLGFALVLALLLDSPLVKGKKFFRLAFFVPYAVPGVIAAIMWGYLYSPNLSPFAGFTSEFDLLSPSTVLWSIANVVTWVYVGYNMLIIYSALLALPQEIFEAARLDGANQWQIAWSIKIPLVAPAITLTAIFSIIGTLQLLAEPQVFRSFTSSVSSTFTPNLAVYATSAVPNVSLAAAMSVILALATFVMSFAFLKFTQRKADK</sequence>
<dbReference type="GO" id="GO:0005886">
    <property type="term" value="C:plasma membrane"/>
    <property type="evidence" value="ECO:0007669"/>
    <property type="project" value="UniProtKB-SubCell"/>
</dbReference>
<gene>
    <name evidence="9" type="ORF">HD599_003144</name>
</gene>
<evidence type="ECO:0000313" key="9">
    <source>
        <dbReference type="EMBL" id="MBB5844821.1"/>
    </source>
</evidence>
<keyword evidence="3" id="KW-1003">Cell membrane</keyword>
<feature type="transmembrane region" description="Helical" evidence="7">
    <location>
        <begin position="27"/>
        <end position="52"/>
    </location>
</feature>
<evidence type="ECO:0000313" key="10">
    <source>
        <dbReference type="Proteomes" id="UP000536685"/>
    </source>
</evidence>
<dbReference type="SUPFAM" id="SSF161098">
    <property type="entry name" value="MetI-like"/>
    <property type="match status" value="1"/>
</dbReference>
<dbReference type="InterPro" id="IPR000515">
    <property type="entry name" value="MetI-like"/>
</dbReference>
<dbReference type="EMBL" id="JACHMJ010000001">
    <property type="protein sequence ID" value="MBB5844821.1"/>
    <property type="molecule type" value="Genomic_DNA"/>
</dbReference>
<keyword evidence="6 7" id="KW-0472">Membrane</keyword>
<evidence type="ECO:0000256" key="6">
    <source>
        <dbReference type="ARBA" id="ARBA00023136"/>
    </source>
</evidence>
<evidence type="ECO:0000256" key="1">
    <source>
        <dbReference type="ARBA" id="ARBA00004651"/>
    </source>
</evidence>
<dbReference type="PANTHER" id="PTHR43227:SF8">
    <property type="entry name" value="DIACETYLCHITOBIOSE UPTAKE SYSTEM PERMEASE PROTEIN DASB"/>
    <property type="match status" value="1"/>
</dbReference>
<feature type="transmembrane region" description="Helical" evidence="7">
    <location>
        <begin position="128"/>
        <end position="150"/>
    </location>
</feature>
<comment type="subcellular location">
    <subcellularLocation>
        <location evidence="1 7">Cell membrane</location>
        <topology evidence="1 7">Multi-pass membrane protein</topology>
    </subcellularLocation>
</comment>
<evidence type="ECO:0000256" key="3">
    <source>
        <dbReference type="ARBA" id="ARBA00022475"/>
    </source>
</evidence>
<organism evidence="9 10">
    <name type="scientific">Conyzicola lurida</name>
    <dbReference type="NCBI Taxonomy" id="1172621"/>
    <lineage>
        <taxon>Bacteria</taxon>
        <taxon>Bacillati</taxon>
        <taxon>Actinomycetota</taxon>
        <taxon>Actinomycetes</taxon>
        <taxon>Micrococcales</taxon>
        <taxon>Microbacteriaceae</taxon>
        <taxon>Conyzicola</taxon>
    </lineage>
</organism>
<dbReference type="PANTHER" id="PTHR43227">
    <property type="entry name" value="BLL4140 PROTEIN"/>
    <property type="match status" value="1"/>
</dbReference>
<accession>A0A841ASQ4</accession>
<feature type="transmembrane region" description="Helical" evidence="7">
    <location>
        <begin position="93"/>
        <end position="116"/>
    </location>
</feature>
<evidence type="ECO:0000259" key="8">
    <source>
        <dbReference type="PROSITE" id="PS50928"/>
    </source>
</evidence>
<protein>
    <submittedName>
        <fullName evidence="9">Multiple sugar transport system permease protein</fullName>
    </submittedName>
</protein>
<keyword evidence="10" id="KW-1185">Reference proteome</keyword>
<feature type="domain" description="ABC transmembrane type-1" evidence="8">
    <location>
        <begin position="90"/>
        <end position="297"/>
    </location>
</feature>
<evidence type="ECO:0000256" key="2">
    <source>
        <dbReference type="ARBA" id="ARBA00022448"/>
    </source>
</evidence>
<name>A0A841ASQ4_9MICO</name>
<comment type="similarity">
    <text evidence="7">Belongs to the binding-protein-dependent transport system permease family.</text>
</comment>
<evidence type="ECO:0000256" key="4">
    <source>
        <dbReference type="ARBA" id="ARBA00022692"/>
    </source>
</evidence>
<dbReference type="Proteomes" id="UP000536685">
    <property type="component" value="Unassembled WGS sequence"/>
</dbReference>
<dbReference type="PROSITE" id="PS50928">
    <property type="entry name" value="ABC_TM1"/>
    <property type="match status" value="1"/>
</dbReference>
<proteinExistence type="inferred from homology"/>
<dbReference type="CDD" id="cd06261">
    <property type="entry name" value="TM_PBP2"/>
    <property type="match status" value="1"/>
</dbReference>
<feature type="transmembrane region" description="Helical" evidence="7">
    <location>
        <begin position="170"/>
        <end position="198"/>
    </location>
</feature>
<reference evidence="9 10" key="1">
    <citation type="submission" date="2020-08" db="EMBL/GenBank/DDBJ databases">
        <title>Sequencing the genomes of 1000 actinobacteria strains.</title>
        <authorList>
            <person name="Klenk H.-P."/>
        </authorList>
    </citation>
    <scope>NUCLEOTIDE SEQUENCE [LARGE SCALE GENOMIC DNA]</scope>
    <source>
        <strain evidence="9 10">DSM 105784</strain>
    </source>
</reference>
<dbReference type="GO" id="GO:0055085">
    <property type="term" value="P:transmembrane transport"/>
    <property type="evidence" value="ECO:0007669"/>
    <property type="project" value="InterPro"/>
</dbReference>
<dbReference type="Pfam" id="PF00528">
    <property type="entry name" value="BPD_transp_1"/>
    <property type="match status" value="1"/>
</dbReference>
<keyword evidence="5 7" id="KW-1133">Transmembrane helix</keyword>
<keyword evidence="9" id="KW-0762">Sugar transport</keyword>